<dbReference type="GO" id="GO:0008010">
    <property type="term" value="F:structural constituent of chitin-based larval cuticle"/>
    <property type="evidence" value="ECO:0007669"/>
    <property type="project" value="TreeGrafter"/>
</dbReference>
<dbReference type="PROSITE" id="PS00233">
    <property type="entry name" value="CHIT_BIND_RR_1"/>
    <property type="match status" value="1"/>
</dbReference>
<proteinExistence type="predicted"/>
<gene>
    <name evidence="6" type="primary">LOC100901150</name>
</gene>
<evidence type="ECO:0000313" key="5">
    <source>
        <dbReference type="Proteomes" id="UP000694867"/>
    </source>
</evidence>
<keyword evidence="1 2" id="KW-0193">Cuticle</keyword>
<dbReference type="InterPro" id="IPR050468">
    <property type="entry name" value="Cuticle_Struct_Prot"/>
</dbReference>
<reference evidence="6" key="1">
    <citation type="submission" date="2025-08" db="UniProtKB">
        <authorList>
            <consortium name="RefSeq"/>
        </authorList>
    </citation>
    <scope>IDENTIFICATION</scope>
</reference>
<dbReference type="KEGG" id="goe:100901150"/>
<dbReference type="InterPro" id="IPR000618">
    <property type="entry name" value="Insect_cuticle"/>
</dbReference>
<evidence type="ECO:0000256" key="2">
    <source>
        <dbReference type="PROSITE-ProRule" id="PRU00497"/>
    </source>
</evidence>
<sequence>MFRLAALAVLCCSAVRAQVVTSVQAPPSQIVQVAAQPVHVVQSAPIVQRVIQTAPVVVAAAAPVVEPAYPPQPYHFSYTTVTEEGAHSHEETSDAANRRQGSYSLSIADGRQRIVRYVADENGFRAAIETNELGTESNSPAAVQIVSTAPTGPEAAIQAEAYLSRTITGFPYYRRASSKA</sequence>
<name>A0AAJ7SJG9_9ACAR</name>
<protein>
    <submittedName>
        <fullName evidence="6">Adult-specific rigid cuticular protein 15.7</fullName>
    </submittedName>
</protein>
<keyword evidence="4" id="KW-0732">Signal</keyword>
<evidence type="ECO:0000256" key="3">
    <source>
        <dbReference type="SAM" id="MobiDB-lite"/>
    </source>
</evidence>
<dbReference type="Pfam" id="PF00379">
    <property type="entry name" value="Chitin_bind_4"/>
    <property type="match status" value="1"/>
</dbReference>
<dbReference type="RefSeq" id="XP_028969199.1">
    <property type="nucleotide sequence ID" value="XM_029113366.1"/>
</dbReference>
<keyword evidence="5" id="KW-1185">Reference proteome</keyword>
<evidence type="ECO:0000313" key="6">
    <source>
        <dbReference type="RefSeq" id="XP_028969199.1"/>
    </source>
</evidence>
<feature type="signal peptide" evidence="4">
    <location>
        <begin position="1"/>
        <end position="17"/>
    </location>
</feature>
<dbReference type="GO" id="GO:0062129">
    <property type="term" value="C:chitin-based extracellular matrix"/>
    <property type="evidence" value="ECO:0007669"/>
    <property type="project" value="TreeGrafter"/>
</dbReference>
<accession>A0AAJ7SJG9</accession>
<dbReference type="InterPro" id="IPR031311">
    <property type="entry name" value="CHIT_BIND_RR_consensus"/>
</dbReference>
<dbReference type="PANTHER" id="PTHR10380:SF235">
    <property type="entry name" value="CUTICULAR PROTEIN 73D, ISOFORM B"/>
    <property type="match status" value="1"/>
</dbReference>
<organism evidence="5 6">
    <name type="scientific">Galendromus occidentalis</name>
    <name type="common">western predatory mite</name>
    <dbReference type="NCBI Taxonomy" id="34638"/>
    <lineage>
        <taxon>Eukaryota</taxon>
        <taxon>Metazoa</taxon>
        <taxon>Ecdysozoa</taxon>
        <taxon>Arthropoda</taxon>
        <taxon>Chelicerata</taxon>
        <taxon>Arachnida</taxon>
        <taxon>Acari</taxon>
        <taxon>Parasitiformes</taxon>
        <taxon>Mesostigmata</taxon>
        <taxon>Gamasina</taxon>
        <taxon>Phytoseioidea</taxon>
        <taxon>Phytoseiidae</taxon>
        <taxon>Typhlodrominae</taxon>
        <taxon>Galendromus</taxon>
    </lineage>
</organism>
<evidence type="ECO:0000256" key="1">
    <source>
        <dbReference type="ARBA" id="ARBA00022460"/>
    </source>
</evidence>
<feature type="chain" id="PRO_5042533248" evidence="4">
    <location>
        <begin position="18"/>
        <end position="180"/>
    </location>
</feature>
<dbReference type="AlphaFoldDB" id="A0AAJ7SJG9"/>
<dbReference type="Proteomes" id="UP000694867">
    <property type="component" value="Unplaced"/>
</dbReference>
<feature type="region of interest" description="Disordered" evidence="3">
    <location>
        <begin position="82"/>
        <end position="101"/>
    </location>
</feature>
<dbReference type="PROSITE" id="PS51155">
    <property type="entry name" value="CHIT_BIND_RR_2"/>
    <property type="match status" value="1"/>
</dbReference>
<evidence type="ECO:0000256" key="4">
    <source>
        <dbReference type="SAM" id="SignalP"/>
    </source>
</evidence>
<dbReference type="GeneID" id="100901150"/>
<dbReference type="PANTHER" id="PTHR10380">
    <property type="entry name" value="CUTICLE PROTEIN"/>
    <property type="match status" value="1"/>
</dbReference>